<dbReference type="AlphaFoldDB" id="A0A1J9RFP1"/>
<evidence type="ECO:0000313" key="3">
    <source>
        <dbReference type="EMBL" id="OJD26820.1"/>
    </source>
</evidence>
<organism evidence="3 4">
    <name type="scientific">Blastomyces percursus</name>
    <dbReference type="NCBI Taxonomy" id="1658174"/>
    <lineage>
        <taxon>Eukaryota</taxon>
        <taxon>Fungi</taxon>
        <taxon>Dikarya</taxon>
        <taxon>Ascomycota</taxon>
        <taxon>Pezizomycotina</taxon>
        <taxon>Eurotiomycetes</taxon>
        <taxon>Eurotiomycetidae</taxon>
        <taxon>Onygenales</taxon>
        <taxon>Ajellomycetaceae</taxon>
        <taxon>Blastomyces</taxon>
    </lineage>
</organism>
<comment type="caution">
    <text evidence="3">The sequence shown here is derived from an EMBL/GenBank/DDBJ whole genome shotgun (WGS) entry which is preliminary data.</text>
</comment>
<reference evidence="3 4" key="1">
    <citation type="submission" date="2015-08" db="EMBL/GenBank/DDBJ databases">
        <title>Emmonsia species relationships and genome sequence.</title>
        <authorList>
            <person name="Cuomo C.A."/>
            <person name="Schwartz I.S."/>
            <person name="Kenyon C."/>
            <person name="De Hoog G.S."/>
            <person name="Govender N.P."/>
            <person name="Botha A."/>
            <person name="Moreno L."/>
            <person name="De Vries M."/>
            <person name="Munoz J.F."/>
            <person name="Stielow J.B."/>
        </authorList>
    </citation>
    <scope>NUCLEOTIDE SEQUENCE [LARGE SCALE GENOMIC DNA]</scope>
    <source>
        <strain evidence="3 4">EI222</strain>
    </source>
</reference>
<dbReference type="VEuPathDB" id="FungiDB:ACJ73_01787"/>
<dbReference type="Proteomes" id="UP000242791">
    <property type="component" value="Unassembled WGS sequence"/>
</dbReference>
<dbReference type="STRING" id="1658174.A0A1J9RFP1"/>
<accession>A0A1J9RFP1</accession>
<dbReference type="OrthoDB" id="442921at2759"/>
<dbReference type="Pfam" id="PF11976">
    <property type="entry name" value="Rad60-SLD"/>
    <property type="match status" value="1"/>
</dbReference>
<dbReference type="Gene3D" id="3.10.20.90">
    <property type="entry name" value="Phosphatidylinositol 3-kinase Catalytic Subunit, Chain A, domain 1"/>
    <property type="match status" value="1"/>
</dbReference>
<evidence type="ECO:0000313" key="4">
    <source>
        <dbReference type="Proteomes" id="UP000242791"/>
    </source>
</evidence>
<dbReference type="SUPFAM" id="SSF54236">
    <property type="entry name" value="Ubiquitin-like"/>
    <property type="match status" value="1"/>
</dbReference>
<evidence type="ECO:0000256" key="1">
    <source>
        <dbReference type="SAM" id="MobiDB-lite"/>
    </source>
</evidence>
<feature type="domain" description="Rad60/SUMO-like" evidence="2">
    <location>
        <begin position="40"/>
        <end position="90"/>
    </location>
</feature>
<evidence type="ECO:0000259" key="2">
    <source>
        <dbReference type="Pfam" id="PF11976"/>
    </source>
</evidence>
<dbReference type="EMBL" id="LGTZ01000172">
    <property type="protein sequence ID" value="OJD26820.1"/>
    <property type="molecule type" value="Genomic_DNA"/>
</dbReference>
<proteinExistence type="predicted"/>
<dbReference type="InterPro" id="IPR022617">
    <property type="entry name" value="Rad60/SUMO-like_dom"/>
</dbReference>
<dbReference type="InterPro" id="IPR029071">
    <property type="entry name" value="Ubiquitin-like_domsf"/>
</dbReference>
<sequence>MSYTLTPVHISRRRDAMTYWSSLCIYTSFHIPQPIYITVSEDNHTLLFRMKSTTRLNKPMRVYCELRGLNRNFVRFLFNGEKVKPEDTPQKAIGHGRPENLGGAPRSDWWMSEA</sequence>
<protein>
    <recommendedName>
        <fullName evidence="2">Rad60/SUMO-like domain-containing protein</fullName>
    </recommendedName>
</protein>
<gene>
    <name evidence="3" type="ORF">ACJ73_01787</name>
</gene>
<feature type="region of interest" description="Disordered" evidence="1">
    <location>
        <begin position="85"/>
        <end position="114"/>
    </location>
</feature>
<keyword evidence="4" id="KW-1185">Reference proteome</keyword>
<name>A0A1J9RFP1_9EURO</name>